<dbReference type="RefSeq" id="WP_379903596.1">
    <property type="nucleotide sequence ID" value="NZ_JBHULM010000011.1"/>
</dbReference>
<evidence type="ECO:0000313" key="4">
    <source>
        <dbReference type="Proteomes" id="UP001597467"/>
    </source>
</evidence>
<proteinExistence type="predicted"/>
<evidence type="ECO:0000259" key="2">
    <source>
        <dbReference type="Pfam" id="PF01764"/>
    </source>
</evidence>
<name>A0ABW5K4K6_9FLAO</name>
<dbReference type="InterPro" id="IPR002921">
    <property type="entry name" value="Fungal_lipase-type"/>
</dbReference>
<evidence type="ECO:0000313" key="3">
    <source>
        <dbReference type="EMBL" id="MFD2542577.1"/>
    </source>
</evidence>
<gene>
    <name evidence="3" type="ORF">ACFSSB_09640</name>
</gene>
<dbReference type="GO" id="GO:0016787">
    <property type="term" value="F:hydrolase activity"/>
    <property type="evidence" value="ECO:0007669"/>
    <property type="project" value="UniProtKB-KW"/>
</dbReference>
<protein>
    <submittedName>
        <fullName evidence="3">Lipase family protein</fullName>
        <ecNumber evidence="3">3.1.1.-</ecNumber>
    </submittedName>
</protein>
<dbReference type="Proteomes" id="UP001597467">
    <property type="component" value="Unassembled WGS sequence"/>
</dbReference>
<dbReference type="CDD" id="cd00519">
    <property type="entry name" value="Lipase_3"/>
    <property type="match status" value="1"/>
</dbReference>
<keyword evidence="3" id="KW-0378">Hydrolase</keyword>
<dbReference type="PANTHER" id="PTHR45856">
    <property type="entry name" value="ALPHA/BETA-HYDROLASES SUPERFAMILY PROTEIN"/>
    <property type="match status" value="1"/>
</dbReference>
<evidence type="ECO:0000256" key="1">
    <source>
        <dbReference type="SAM" id="SignalP"/>
    </source>
</evidence>
<accession>A0ABW5K4K6</accession>
<sequence>MRVVFVILFLSSSLGAFAQLKPGFNANEATSTIAMCNSFNFIKQFGSNKNIIPAHYNKHYASDVFGMDNKFEVYTSATTAIINYRGSTDKMISWVENFYSAMIPAKGTIVIEEEAHDYIFANNDKASVHAGYGLTVVMLSNEMITQIKALNAKGIYNIIITGHSQGGALASLTRAYLENVPKTILSNKNNYKTYAYAQPMCGNKEFAEEYNTRFSMQGTSFSIINPEDPVPKMPLNYEEDTLITKEKIGGWLFGNKEFKAKNLGKDAFVRLFERGLTGYVKGSNTLINKILGLKFGKIEMPDFVADINYYPIGTPVEIPAFTYPKIAVDITELTEKEKQDLKQDSNGKWYKKESKFFQHKPYNYYVAVLKKWNTKAYNGLETTYLHSDL</sequence>
<dbReference type="EC" id="3.1.1.-" evidence="3"/>
<feature type="domain" description="Fungal lipase-type" evidence="2">
    <location>
        <begin position="82"/>
        <end position="236"/>
    </location>
</feature>
<feature type="signal peptide" evidence="1">
    <location>
        <begin position="1"/>
        <end position="18"/>
    </location>
</feature>
<dbReference type="PANTHER" id="PTHR45856:SF11">
    <property type="entry name" value="FUNGAL LIPASE-LIKE DOMAIN-CONTAINING PROTEIN"/>
    <property type="match status" value="1"/>
</dbReference>
<dbReference type="Pfam" id="PF01764">
    <property type="entry name" value="Lipase_3"/>
    <property type="match status" value="1"/>
</dbReference>
<comment type="caution">
    <text evidence="3">The sequence shown here is derived from an EMBL/GenBank/DDBJ whole genome shotgun (WGS) entry which is preliminary data.</text>
</comment>
<dbReference type="Gene3D" id="3.40.50.1820">
    <property type="entry name" value="alpha/beta hydrolase"/>
    <property type="match status" value="1"/>
</dbReference>
<feature type="chain" id="PRO_5045183141" evidence="1">
    <location>
        <begin position="19"/>
        <end position="389"/>
    </location>
</feature>
<organism evidence="3 4">
    <name type="scientific">Lacinutrix gracilariae</name>
    <dbReference type="NCBI Taxonomy" id="1747198"/>
    <lineage>
        <taxon>Bacteria</taxon>
        <taxon>Pseudomonadati</taxon>
        <taxon>Bacteroidota</taxon>
        <taxon>Flavobacteriia</taxon>
        <taxon>Flavobacteriales</taxon>
        <taxon>Flavobacteriaceae</taxon>
        <taxon>Lacinutrix</taxon>
    </lineage>
</organism>
<keyword evidence="4" id="KW-1185">Reference proteome</keyword>
<keyword evidence="1" id="KW-0732">Signal</keyword>
<dbReference type="InterPro" id="IPR051218">
    <property type="entry name" value="Sec_MonoDiacylglyc_Lipase"/>
</dbReference>
<dbReference type="EMBL" id="JBHULM010000011">
    <property type="protein sequence ID" value="MFD2542577.1"/>
    <property type="molecule type" value="Genomic_DNA"/>
</dbReference>
<dbReference type="SUPFAM" id="SSF53474">
    <property type="entry name" value="alpha/beta-Hydrolases"/>
    <property type="match status" value="1"/>
</dbReference>
<reference evidence="4" key="1">
    <citation type="journal article" date="2019" name="Int. J. Syst. Evol. Microbiol.">
        <title>The Global Catalogue of Microorganisms (GCM) 10K type strain sequencing project: providing services to taxonomists for standard genome sequencing and annotation.</title>
        <authorList>
            <consortium name="The Broad Institute Genomics Platform"/>
            <consortium name="The Broad Institute Genome Sequencing Center for Infectious Disease"/>
            <person name="Wu L."/>
            <person name="Ma J."/>
        </authorList>
    </citation>
    <scope>NUCLEOTIDE SEQUENCE [LARGE SCALE GENOMIC DNA]</scope>
    <source>
        <strain evidence="4">KCTC 42808</strain>
    </source>
</reference>
<dbReference type="InterPro" id="IPR029058">
    <property type="entry name" value="AB_hydrolase_fold"/>
</dbReference>